<evidence type="ECO:0008006" key="4">
    <source>
        <dbReference type="Google" id="ProtNLM"/>
    </source>
</evidence>
<evidence type="ECO:0000313" key="2">
    <source>
        <dbReference type="EMBL" id="AKA26074.1"/>
    </source>
</evidence>
<dbReference type="RefSeq" id="WP_045885084.1">
    <property type="nucleotide sequence ID" value="NZ_CP011110.1"/>
</dbReference>
<sequence length="412" mass="45351">MAVGARLVLAGWLLALGAPAGAANKVDLDYHVRLLPQSDQAEVRLTLADGAAVRSLDFNLGKPGDYSDFKADGQWQVGTAKPAAAQRGVWRPASGKASLSYRVRISHSLKKDSFDSRMTAHWALLRGDVLVPAARLDQQDGVELVSRLEFELPAGWKSVETAWPRIGKNRFRIDNPERLFDRPTGWMLAGALGSRRTRLGETEVTVASPQGQGMRRMDVLTLLTFVWPQIQATFPRHPNKLLIVGAADPMWRGSLAGHGSLYLHSRLPLISESGSSPLLREVIQVFARIDDSQRSDWIGEGLAEYYAIELLRRAGGISDERYQALQARLSKSGHDVGSLRGEQVGAPVVARAVLLLQELDREIRLKTRNKRSLDDVTRELMRLPSVDTDAFVKLSEGVLGGSSKVLDSDLLR</sequence>
<evidence type="ECO:0000256" key="1">
    <source>
        <dbReference type="SAM" id="SignalP"/>
    </source>
</evidence>
<accession>A0A0D5Y4Z0</accession>
<dbReference type="KEGG" id="pcz:PCL1606_46270"/>
<protein>
    <recommendedName>
        <fullName evidence="4">Peptidase M61 catalytic domain-containing protein</fullName>
    </recommendedName>
</protein>
<keyword evidence="1" id="KW-0732">Signal</keyword>
<dbReference type="Proteomes" id="UP000032748">
    <property type="component" value="Chromosome"/>
</dbReference>
<dbReference type="AlphaFoldDB" id="A0A0D5Y4Z0"/>
<reference evidence="2 3" key="1">
    <citation type="journal article" date="2015" name="Mol. Plant Microbe Interact.">
        <title>Comparative Genomic Analysis of Pseudomonas chlororaphis PCL1606 Reveals New Insight into Antifungal Compounds Involved in Biocontrol.</title>
        <authorList>
            <person name="Calderon C.E."/>
            <person name="Ramos C."/>
            <person name="de Vicente A."/>
            <person name="Cazorla F.M."/>
        </authorList>
    </citation>
    <scope>NUCLEOTIDE SEQUENCE [LARGE SCALE GENOMIC DNA]</scope>
    <source>
        <strain evidence="2 3">PCL1606</strain>
    </source>
</reference>
<gene>
    <name evidence="2" type="ORF">PCL1606_46270</name>
</gene>
<name>A0A0D5Y4Z0_9PSED</name>
<evidence type="ECO:0000313" key="3">
    <source>
        <dbReference type="Proteomes" id="UP000032748"/>
    </source>
</evidence>
<dbReference type="PATRIC" id="fig|587753.10.peg.4624"/>
<organism evidence="2 3">
    <name type="scientific">Pseudomonas chlororaphis</name>
    <dbReference type="NCBI Taxonomy" id="587753"/>
    <lineage>
        <taxon>Bacteria</taxon>
        <taxon>Pseudomonadati</taxon>
        <taxon>Pseudomonadota</taxon>
        <taxon>Gammaproteobacteria</taxon>
        <taxon>Pseudomonadales</taxon>
        <taxon>Pseudomonadaceae</taxon>
        <taxon>Pseudomonas</taxon>
    </lineage>
</organism>
<feature type="chain" id="PRO_5002299669" description="Peptidase M61 catalytic domain-containing protein" evidence="1">
    <location>
        <begin position="23"/>
        <end position="412"/>
    </location>
</feature>
<proteinExistence type="predicted"/>
<dbReference type="OrthoDB" id="6382779at2"/>
<feature type="signal peptide" evidence="1">
    <location>
        <begin position="1"/>
        <end position="22"/>
    </location>
</feature>
<dbReference type="EMBL" id="CP011110">
    <property type="protein sequence ID" value="AKA26074.1"/>
    <property type="molecule type" value="Genomic_DNA"/>
</dbReference>